<dbReference type="RefSeq" id="XP_002502750.1">
    <property type="nucleotide sequence ID" value="XM_002502704.1"/>
</dbReference>
<dbReference type="STRING" id="296587.C1E7M2"/>
<organism evidence="1 2">
    <name type="scientific">Micromonas commoda (strain RCC299 / NOUM17 / CCMP2709)</name>
    <name type="common">Picoplanktonic green alga</name>
    <dbReference type="NCBI Taxonomy" id="296587"/>
    <lineage>
        <taxon>Eukaryota</taxon>
        <taxon>Viridiplantae</taxon>
        <taxon>Chlorophyta</taxon>
        <taxon>Mamiellophyceae</taxon>
        <taxon>Mamiellales</taxon>
        <taxon>Mamiellaceae</taxon>
        <taxon>Micromonas</taxon>
    </lineage>
</organism>
<dbReference type="PANTHER" id="PTHR36391">
    <property type="entry name" value="FURRY"/>
    <property type="match status" value="1"/>
</dbReference>
<dbReference type="OrthoDB" id="506252at2759"/>
<dbReference type="FunCoup" id="C1E7M2">
    <property type="interactions" value="433"/>
</dbReference>
<evidence type="ECO:0000313" key="1">
    <source>
        <dbReference type="EMBL" id="ACO64008.1"/>
    </source>
</evidence>
<dbReference type="Proteomes" id="UP000002009">
    <property type="component" value="Chromosome 6"/>
</dbReference>
<protein>
    <submittedName>
        <fullName evidence="1">Uncharacterized protein</fullName>
    </submittedName>
</protein>
<dbReference type="OMA" id="ENIMQNM"/>
<sequence>MSGPVKKIAGEAAKASGLLGNIAKVLPWKITGPASGAEWKEVPIGATEYRVTAPASQPSTVRVPHAEPERIYDVRYHTRDSRRKYEPVLHGDVYSTTVVTPENIMQNMEDNVKGVFTPGVRHGIQDLNGYEEVSILEQTNGGYT</sequence>
<dbReference type="eggNOG" id="ENOG502RZBT">
    <property type="taxonomic scope" value="Eukaryota"/>
</dbReference>
<keyword evidence="2" id="KW-1185">Reference proteome</keyword>
<dbReference type="PANTHER" id="PTHR36391:SF1">
    <property type="entry name" value="FURRY"/>
    <property type="match status" value="1"/>
</dbReference>
<dbReference type="KEGG" id="mis:MICPUN_59062"/>
<gene>
    <name evidence="1" type="ORF">MICPUN_59062</name>
</gene>
<reference evidence="1 2" key="1">
    <citation type="journal article" date="2009" name="Science">
        <title>Green evolution and dynamic adaptations revealed by genomes of the marine picoeukaryotes Micromonas.</title>
        <authorList>
            <person name="Worden A.Z."/>
            <person name="Lee J.H."/>
            <person name="Mock T."/>
            <person name="Rouze P."/>
            <person name="Simmons M.P."/>
            <person name="Aerts A.L."/>
            <person name="Allen A.E."/>
            <person name="Cuvelier M.L."/>
            <person name="Derelle E."/>
            <person name="Everett M.V."/>
            <person name="Foulon E."/>
            <person name="Grimwood J."/>
            <person name="Gundlach H."/>
            <person name="Henrissat B."/>
            <person name="Napoli C."/>
            <person name="McDonald S.M."/>
            <person name="Parker M.S."/>
            <person name="Rombauts S."/>
            <person name="Salamov A."/>
            <person name="Von Dassow P."/>
            <person name="Badger J.H."/>
            <person name="Coutinho P.M."/>
            <person name="Demir E."/>
            <person name="Dubchak I."/>
            <person name="Gentemann C."/>
            <person name="Eikrem W."/>
            <person name="Gready J.E."/>
            <person name="John U."/>
            <person name="Lanier W."/>
            <person name="Lindquist E.A."/>
            <person name="Lucas S."/>
            <person name="Mayer K.F."/>
            <person name="Moreau H."/>
            <person name="Not F."/>
            <person name="Otillar R."/>
            <person name="Panaud O."/>
            <person name="Pangilinan J."/>
            <person name="Paulsen I."/>
            <person name="Piegu B."/>
            <person name="Poliakov A."/>
            <person name="Robbens S."/>
            <person name="Schmutz J."/>
            <person name="Toulza E."/>
            <person name="Wyss T."/>
            <person name="Zelensky A."/>
            <person name="Zhou K."/>
            <person name="Armbrust E.V."/>
            <person name="Bhattacharya D."/>
            <person name="Goodenough U.W."/>
            <person name="Van de Peer Y."/>
            <person name="Grigoriev I.V."/>
        </authorList>
    </citation>
    <scope>NUCLEOTIDE SEQUENCE [LARGE SCALE GENOMIC DNA]</scope>
    <source>
        <strain evidence="2">RCC299 / NOUM17</strain>
    </source>
</reference>
<dbReference type="EMBL" id="CP001327">
    <property type="protein sequence ID" value="ACO64008.1"/>
    <property type="molecule type" value="Genomic_DNA"/>
</dbReference>
<accession>C1E7M2</accession>
<name>C1E7M2_MICCC</name>
<dbReference type="InParanoid" id="C1E7M2"/>
<evidence type="ECO:0000313" key="2">
    <source>
        <dbReference type="Proteomes" id="UP000002009"/>
    </source>
</evidence>
<dbReference type="GeneID" id="8244038"/>
<dbReference type="AlphaFoldDB" id="C1E7M2"/>
<proteinExistence type="predicted"/>